<dbReference type="InParanoid" id="A0A423WKA3"/>
<feature type="transmembrane region" description="Helical" evidence="2">
    <location>
        <begin position="111"/>
        <end position="135"/>
    </location>
</feature>
<name>A0A423WKA3_9PEZI</name>
<dbReference type="EMBL" id="LKEB01000048">
    <property type="protein sequence ID" value="ROW03866.1"/>
    <property type="molecule type" value="Genomic_DNA"/>
</dbReference>
<dbReference type="OrthoDB" id="5242705at2759"/>
<dbReference type="PANTHER" id="PTHR35394">
    <property type="entry name" value="DUF3176 DOMAIN-CONTAINING PROTEIN"/>
    <property type="match status" value="1"/>
</dbReference>
<evidence type="ECO:0000256" key="2">
    <source>
        <dbReference type="SAM" id="Phobius"/>
    </source>
</evidence>
<dbReference type="PANTHER" id="PTHR35394:SF5">
    <property type="entry name" value="DUF3176 DOMAIN-CONTAINING PROTEIN"/>
    <property type="match status" value="1"/>
</dbReference>
<keyword evidence="2" id="KW-0812">Transmembrane</keyword>
<comment type="caution">
    <text evidence="3">The sequence shown here is derived from an EMBL/GenBank/DDBJ whole genome shotgun (WGS) entry which is preliminary data.</text>
</comment>
<feature type="region of interest" description="Disordered" evidence="1">
    <location>
        <begin position="495"/>
        <end position="522"/>
    </location>
</feature>
<feature type="transmembrane region" description="Helical" evidence="2">
    <location>
        <begin position="147"/>
        <end position="169"/>
    </location>
</feature>
<keyword evidence="2" id="KW-0472">Membrane</keyword>
<evidence type="ECO:0000313" key="4">
    <source>
        <dbReference type="Proteomes" id="UP000285146"/>
    </source>
</evidence>
<feature type="compositionally biased region" description="Basic and acidic residues" evidence="1">
    <location>
        <begin position="15"/>
        <end position="27"/>
    </location>
</feature>
<evidence type="ECO:0000256" key="1">
    <source>
        <dbReference type="SAM" id="MobiDB-lite"/>
    </source>
</evidence>
<dbReference type="Pfam" id="PF11374">
    <property type="entry name" value="DUF3176"/>
    <property type="match status" value="1"/>
</dbReference>
<proteinExistence type="predicted"/>
<keyword evidence="4" id="KW-1185">Reference proteome</keyword>
<dbReference type="InterPro" id="IPR021514">
    <property type="entry name" value="DUF3176"/>
</dbReference>
<organism evidence="3 4">
    <name type="scientific">Cytospora leucostoma</name>
    <dbReference type="NCBI Taxonomy" id="1230097"/>
    <lineage>
        <taxon>Eukaryota</taxon>
        <taxon>Fungi</taxon>
        <taxon>Dikarya</taxon>
        <taxon>Ascomycota</taxon>
        <taxon>Pezizomycotina</taxon>
        <taxon>Sordariomycetes</taxon>
        <taxon>Sordariomycetidae</taxon>
        <taxon>Diaporthales</taxon>
        <taxon>Cytosporaceae</taxon>
        <taxon>Cytospora</taxon>
    </lineage>
</organism>
<dbReference type="STRING" id="1230097.A0A423WKA3"/>
<accession>A0A423WKA3</accession>
<keyword evidence="2" id="KW-1133">Transmembrane helix</keyword>
<reference evidence="3 4" key="1">
    <citation type="submission" date="2015-09" db="EMBL/GenBank/DDBJ databases">
        <title>Host preference determinants of Valsa canker pathogens revealed by comparative genomics.</title>
        <authorList>
            <person name="Yin Z."/>
            <person name="Huang L."/>
        </authorList>
    </citation>
    <scope>NUCLEOTIDE SEQUENCE [LARGE SCALE GENOMIC DNA]</scope>
    <source>
        <strain evidence="3 4">SXYLt</strain>
    </source>
</reference>
<feature type="region of interest" description="Disordered" evidence="1">
    <location>
        <begin position="1"/>
        <end position="97"/>
    </location>
</feature>
<feature type="compositionally biased region" description="Basic and acidic residues" evidence="1">
    <location>
        <begin position="51"/>
        <end position="60"/>
    </location>
</feature>
<gene>
    <name evidence="3" type="ORF">VPNG_07249</name>
</gene>
<protein>
    <submittedName>
        <fullName evidence="3">Uncharacterized protein</fullName>
    </submittedName>
</protein>
<dbReference type="AlphaFoldDB" id="A0A423WKA3"/>
<dbReference type="Proteomes" id="UP000285146">
    <property type="component" value="Unassembled WGS sequence"/>
</dbReference>
<sequence length="853" mass="93828">MAESQLPIELQEQPRFGDDNQQHDGNHSSKTKSARFSLRIDPVPATMDIGNDTKEEDGRRMANKRPFSMPEVSPVPSWPSQDDDQGKPPRQEPAMRSVPRPSHLWHILRHWYLEIITLLISIILLAAIIILLSMYDGSYMPEWPFSINLSTVVSLLSTFLRAAMLAAVAEIIGQIKWTWFTERTRPLHHLQDFDSASRSMIGSFKLLGVVLWNFGLTSAGFLGMAAALVTITSLAVGPFTQQALKTATCPRFLPNARAAIPAANYVPGSSSYYRIAPGEYEVEVGMKGAMIEGLTYPDGKDNHIEATCEGSNCTWGDYGTGVTHASIGVCSMCMDTTDYVSGPNYGGNITLPDYGAVINYMRGEYLWVGYSNLTWASDSFSEAFATASSVAISNFSMLTATTSTCTKRPNSGFYDCPHNVSTYDYYNGLGSYIATSCTLYPCMKEYHGSYNGSTFKETVVNTRVALPNKQETSEYTAYYNYTALRSPCLLTDGDKLDPTNMTQAHPPRPNTTDTDLPDPGPHKSNVNMSRMAPDTWYTTKNMSSAPHIPGRTWANISLEADDGTLYNTSVPNTCLYKMDGIYASALNYFMSNTLFSGSCYYDMGQAGHLNCYDSWWLSPLFSDMNATVESLGGYIDDFAVALTNKLRATGTGPDAMLGDTPAEGFVLGEVYESSTCTYFDSRWVSFPVVLVGICAVLLVWTLVKSYRDPDQPVWKGSVLPLIYLGLHAPGAASQGQGPISRLDREGTGFLREKGRSAPELGMIKQDAGRMWVRFHGGKEPGFMELGTGKNKLDAEASMLSLLAEAERGKRNITTEANRPSLFAEAQAERVKSGTEWPLIDLQPVGRTRSSTIM</sequence>
<feature type="transmembrane region" description="Helical" evidence="2">
    <location>
        <begin position="206"/>
        <end position="236"/>
    </location>
</feature>
<evidence type="ECO:0000313" key="3">
    <source>
        <dbReference type="EMBL" id="ROW03866.1"/>
    </source>
</evidence>